<dbReference type="Proteomes" id="UP001302274">
    <property type="component" value="Unassembled WGS sequence"/>
</dbReference>
<evidence type="ECO:0000256" key="1">
    <source>
        <dbReference type="ARBA" id="ARBA00000085"/>
    </source>
</evidence>
<evidence type="ECO:0000256" key="7">
    <source>
        <dbReference type="SAM" id="Coils"/>
    </source>
</evidence>
<evidence type="ECO:0000313" key="9">
    <source>
        <dbReference type="EMBL" id="MEA9355328.1"/>
    </source>
</evidence>
<dbReference type="InterPro" id="IPR005467">
    <property type="entry name" value="His_kinase_dom"/>
</dbReference>
<protein>
    <recommendedName>
        <fullName evidence="2">histidine kinase</fullName>
        <ecNumber evidence="2">2.7.13.3</ecNumber>
    </recommendedName>
</protein>
<dbReference type="Gene3D" id="1.10.287.130">
    <property type="match status" value="1"/>
</dbReference>
<gene>
    <name evidence="9" type="ORF">SHI21_03910</name>
</gene>
<keyword evidence="7" id="KW-0175">Coiled coil</keyword>
<dbReference type="Pfam" id="PF00512">
    <property type="entry name" value="HisKA"/>
    <property type="match status" value="1"/>
</dbReference>
<dbReference type="InterPro" id="IPR036890">
    <property type="entry name" value="HATPase_C_sf"/>
</dbReference>
<dbReference type="PANTHER" id="PTHR43711:SF26">
    <property type="entry name" value="SENSOR HISTIDINE KINASE RCSC"/>
    <property type="match status" value="1"/>
</dbReference>
<feature type="coiled-coil region" evidence="7">
    <location>
        <begin position="135"/>
        <end position="162"/>
    </location>
</feature>
<dbReference type="Gene3D" id="3.30.450.20">
    <property type="entry name" value="PAS domain"/>
    <property type="match status" value="1"/>
</dbReference>
<sequence length="379" mass="42879">MSNHQSETSILEAKIKSEQQKFEAIFYGSESPMVIFKGPEMVVEMFNEKYQEIYKNRNILGESLFKAIPELVHTPFPNILKKVYETGEYYVSREGHSQLYNAVTEQFEDRYFDTTFSRISFGDELYRILATPREVTQRVLVRKKLEDSLKELEEERELRERFVLALSHDLRTPLAIVTMCALILKKKVEDSETIVEMADRITSSVARADRMIRDLLDANRIKAGLGIPISLEDCSLDQILNFVVSDLEELYGQRFVVNNMAGEIKGRWDTLAIHRIVENLSSNAIKYGTPYSTITVTLALVNNCAEISVHNTGSFIPVEEQDSLFDHYSRSKSAESSGQTGWGIGLALVKGLTEAHKGSVHMQSDLDSGTTFTVILPVG</sequence>
<dbReference type="SMART" id="SM00387">
    <property type="entry name" value="HATPase_c"/>
    <property type="match status" value="1"/>
</dbReference>
<dbReference type="Gene3D" id="3.30.565.10">
    <property type="entry name" value="Histidine kinase-like ATPase, C-terminal domain"/>
    <property type="match status" value="1"/>
</dbReference>
<keyword evidence="6" id="KW-0902">Two-component regulatory system</keyword>
<evidence type="ECO:0000256" key="3">
    <source>
        <dbReference type="ARBA" id="ARBA00022553"/>
    </source>
</evidence>
<dbReference type="GO" id="GO:0016301">
    <property type="term" value="F:kinase activity"/>
    <property type="evidence" value="ECO:0007669"/>
    <property type="project" value="UniProtKB-KW"/>
</dbReference>
<name>A0ABU5VSH5_9BACT</name>
<dbReference type="InterPro" id="IPR003661">
    <property type="entry name" value="HisK_dim/P_dom"/>
</dbReference>
<dbReference type="SUPFAM" id="SSF55874">
    <property type="entry name" value="ATPase domain of HSP90 chaperone/DNA topoisomerase II/histidine kinase"/>
    <property type="match status" value="1"/>
</dbReference>
<dbReference type="EC" id="2.7.13.3" evidence="2"/>
<dbReference type="RefSeq" id="WP_323574826.1">
    <property type="nucleotide sequence ID" value="NZ_JAYGJQ010000001.1"/>
</dbReference>
<dbReference type="SUPFAM" id="SSF47384">
    <property type="entry name" value="Homodimeric domain of signal transducing histidine kinase"/>
    <property type="match status" value="1"/>
</dbReference>
<dbReference type="CDD" id="cd00082">
    <property type="entry name" value="HisKA"/>
    <property type="match status" value="1"/>
</dbReference>
<dbReference type="PANTHER" id="PTHR43711">
    <property type="entry name" value="TWO-COMPONENT HISTIDINE KINASE"/>
    <property type="match status" value="1"/>
</dbReference>
<keyword evidence="10" id="KW-1185">Reference proteome</keyword>
<evidence type="ECO:0000256" key="4">
    <source>
        <dbReference type="ARBA" id="ARBA00022679"/>
    </source>
</evidence>
<dbReference type="InterPro" id="IPR050736">
    <property type="entry name" value="Sensor_HK_Regulatory"/>
</dbReference>
<proteinExistence type="predicted"/>
<accession>A0ABU5VSH5</accession>
<dbReference type="SMART" id="SM00388">
    <property type="entry name" value="HisKA"/>
    <property type="match status" value="1"/>
</dbReference>
<evidence type="ECO:0000313" key="10">
    <source>
        <dbReference type="Proteomes" id="UP001302274"/>
    </source>
</evidence>
<dbReference type="PROSITE" id="PS50109">
    <property type="entry name" value="HIS_KIN"/>
    <property type="match status" value="1"/>
</dbReference>
<dbReference type="InterPro" id="IPR036097">
    <property type="entry name" value="HisK_dim/P_sf"/>
</dbReference>
<evidence type="ECO:0000256" key="2">
    <source>
        <dbReference type="ARBA" id="ARBA00012438"/>
    </source>
</evidence>
<dbReference type="Pfam" id="PF02518">
    <property type="entry name" value="HATPase_c"/>
    <property type="match status" value="1"/>
</dbReference>
<evidence type="ECO:0000259" key="8">
    <source>
        <dbReference type="PROSITE" id="PS50109"/>
    </source>
</evidence>
<dbReference type="PRINTS" id="PR00344">
    <property type="entry name" value="BCTRLSENSOR"/>
</dbReference>
<evidence type="ECO:0000256" key="5">
    <source>
        <dbReference type="ARBA" id="ARBA00022777"/>
    </source>
</evidence>
<feature type="domain" description="Histidine kinase" evidence="8">
    <location>
        <begin position="165"/>
        <end position="379"/>
    </location>
</feature>
<dbReference type="EMBL" id="JAYGJQ010000001">
    <property type="protein sequence ID" value="MEA9355328.1"/>
    <property type="molecule type" value="Genomic_DNA"/>
</dbReference>
<keyword evidence="3" id="KW-0597">Phosphoprotein</keyword>
<organism evidence="9 10">
    <name type="scientific">Bacteriovorax antarcticus</name>
    <dbReference type="NCBI Taxonomy" id="3088717"/>
    <lineage>
        <taxon>Bacteria</taxon>
        <taxon>Pseudomonadati</taxon>
        <taxon>Bdellovibrionota</taxon>
        <taxon>Bacteriovoracia</taxon>
        <taxon>Bacteriovoracales</taxon>
        <taxon>Bacteriovoracaceae</taxon>
        <taxon>Bacteriovorax</taxon>
    </lineage>
</organism>
<keyword evidence="5 9" id="KW-0418">Kinase</keyword>
<reference evidence="9 10" key="1">
    <citation type="submission" date="2023-11" db="EMBL/GenBank/DDBJ databases">
        <title>A Novel Polar Bacteriovorax (B. antarcticus) Isolated from the Biocrust in Antarctica.</title>
        <authorList>
            <person name="Mun W."/>
            <person name="Choi S.Y."/>
            <person name="Mitchell R.J."/>
        </authorList>
    </citation>
    <scope>NUCLEOTIDE SEQUENCE [LARGE SCALE GENOMIC DNA]</scope>
    <source>
        <strain evidence="9 10">PP10</strain>
    </source>
</reference>
<dbReference type="InterPro" id="IPR003594">
    <property type="entry name" value="HATPase_dom"/>
</dbReference>
<dbReference type="InterPro" id="IPR004358">
    <property type="entry name" value="Sig_transdc_His_kin-like_C"/>
</dbReference>
<keyword evidence="4" id="KW-0808">Transferase</keyword>
<evidence type="ECO:0000256" key="6">
    <source>
        <dbReference type="ARBA" id="ARBA00023012"/>
    </source>
</evidence>
<comment type="catalytic activity">
    <reaction evidence="1">
        <text>ATP + protein L-histidine = ADP + protein N-phospho-L-histidine.</text>
        <dbReference type="EC" id="2.7.13.3"/>
    </reaction>
</comment>
<comment type="caution">
    <text evidence="9">The sequence shown here is derived from an EMBL/GenBank/DDBJ whole genome shotgun (WGS) entry which is preliminary data.</text>
</comment>